<keyword evidence="3" id="KW-1185">Reference proteome</keyword>
<organism evidence="2 3">
    <name type="scientific">Lactarius akahatsu</name>
    <dbReference type="NCBI Taxonomy" id="416441"/>
    <lineage>
        <taxon>Eukaryota</taxon>
        <taxon>Fungi</taxon>
        <taxon>Dikarya</taxon>
        <taxon>Basidiomycota</taxon>
        <taxon>Agaricomycotina</taxon>
        <taxon>Agaricomycetes</taxon>
        <taxon>Russulales</taxon>
        <taxon>Russulaceae</taxon>
        <taxon>Lactarius</taxon>
    </lineage>
</organism>
<gene>
    <name evidence="2" type="ORF">EDB92DRAFT_1802610</name>
</gene>
<feature type="signal peptide" evidence="1">
    <location>
        <begin position="1"/>
        <end position="21"/>
    </location>
</feature>
<evidence type="ECO:0000256" key="1">
    <source>
        <dbReference type="SAM" id="SignalP"/>
    </source>
</evidence>
<proteinExistence type="predicted"/>
<dbReference type="Proteomes" id="UP001201163">
    <property type="component" value="Unassembled WGS sequence"/>
</dbReference>
<accession>A0AAD4L995</accession>
<keyword evidence="1" id="KW-0732">Signal</keyword>
<dbReference type="EMBL" id="JAKELL010000065">
    <property type="protein sequence ID" value="KAH8985286.1"/>
    <property type="molecule type" value="Genomic_DNA"/>
</dbReference>
<name>A0AAD4L995_9AGAM</name>
<evidence type="ECO:0000313" key="3">
    <source>
        <dbReference type="Proteomes" id="UP001201163"/>
    </source>
</evidence>
<dbReference type="AlphaFoldDB" id="A0AAD4L995"/>
<protein>
    <submittedName>
        <fullName evidence="2">Uncharacterized protein</fullName>
    </submittedName>
</protein>
<evidence type="ECO:0000313" key="2">
    <source>
        <dbReference type="EMBL" id="KAH8985286.1"/>
    </source>
</evidence>
<reference evidence="2" key="1">
    <citation type="submission" date="2022-01" db="EMBL/GenBank/DDBJ databases">
        <title>Comparative genomics reveals a dynamic genome evolution in the ectomycorrhizal milk-cap (Lactarius) mushrooms.</title>
        <authorList>
            <consortium name="DOE Joint Genome Institute"/>
            <person name="Lebreton A."/>
            <person name="Tang N."/>
            <person name="Kuo A."/>
            <person name="LaButti K."/>
            <person name="Drula E."/>
            <person name="Barry K."/>
            <person name="Clum A."/>
            <person name="Lipzen A."/>
            <person name="Mousain D."/>
            <person name="Ng V."/>
            <person name="Wang R."/>
            <person name="Wang X."/>
            <person name="Dai Y."/>
            <person name="Henrissat B."/>
            <person name="Grigoriev I.V."/>
            <person name="Guerin-Laguette A."/>
            <person name="Yu F."/>
            <person name="Martin F.M."/>
        </authorList>
    </citation>
    <scope>NUCLEOTIDE SEQUENCE</scope>
    <source>
        <strain evidence="2">QP</strain>
    </source>
</reference>
<feature type="chain" id="PRO_5042085249" evidence="1">
    <location>
        <begin position="22"/>
        <end position="65"/>
    </location>
</feature>
<comment type="caution">
    <text evidence="2">The sequence shown here is derived from an EMBL/GenBank/DDBJ whole genome shotgun (WGS) entry which is preliminary data.</text>
</comment>
<sequence>MQLNSYSWRKLKAFLFTLVRAFEFEKALPADDIVLKTTVVGRPVVASNPAAGSQLPLLIRLVNLD</sequence>